<dbReference type="Pfam" id="PF06951">
    <property type="entry name" value="PLA2G12"/>
    <property type="match status" value="1"/>
</dbReference>
<dbReference type="GO" id="GO:0050482">
    <property type="term" value="P:arachidonate secretion"/>
    <property type="evidence" value="ECO:0007669"/>
    <property type="project" value="InterPro"/>
</dbReference>
<evidence type="ECO:0000313" key="3">
    <source>
        <dbReference type="EMBL" id="KAK4105554.1"/>
    </source>
</evidence>
<dbReference type="InterPro" id="IPR033113">
    <property type="entry name" value="PLA2_histidine"/>
</dbReference>
<reference evidence="3" key="2">
    <citation type="submission" date="2023-05" db="EMBL/GenBank/DDBJ databases">
        <authorList>
            <consortium name="Lawrence Berkeley National Laboratory"/>
            <person name="Steindorff A."/>
            <person name="Hensen N."/>
            <person name="Bonometti L."/>
            <person name="Westerberg I."/>
            <person name="Brannstrom I.O."/>
            <person name="Guillou S."/>
            <person name="Cros-Aarteil S."/>
            <person name="Calhoun S."/>
            <person name="Haridas S."/>
            <person name="Kuo A."/>
            <person name="Mondo S."/>
            <person name="Pangilinan J."/>
            <person name="Riley R."/>
            <person name="Labutti K."/>
            <person name="Andreopoulos B."/>
            <person name="Lipzen A."/>
            <person name="Chen C."/>
            <person name="Yanf M."/>
            <person name="Daum C."/>
            <person name="Ng V."/>
            <person name="Clum A."/>
            <person name="Ohm R."/>
            <person name="Martin F."/>
            <person name="Silar P."/>
            <person name="Natvig D."/>
            <person name="Lalanne C."/>
            <person name="Gautier V."/>
            <person name="Ament-Velasquez S.L."/>
            <person name="Kruys A."/>
            <person name="Hutchinson M.I."/>
            <person name="Powell A.J."/>
            <person name="Barry K."/>
            <person name="Miller A.N."/>
            <person name="Grigoriev I.V."/>
            <person name="Debuchy R."/>
            <person name="Gladieux P."/>
            <person name="Thoren M.H."/>
            <person name="Johannesson H."/>
        </authorList>
    </citation>
    <scope>NUCLEOTIDE SEQUENCE</scope>
    <source>
        <strain evidence="3">CBS 757.83</strain>
    </source>
</reference>
<dbReference type="EMBL" id="MU863625">
    <property type="protein sequence ID" value="KAK4105554.1"/>
    <property type="molecule type" value="Genomic_DNA"/>
</dbReference>
<protein>
    <submittedName>
        <fullName evidence="3">Uncharacterized protein</fullName>
    </submittedName>
</protein>
<dbReference type="Proteomes" id="UP001305647">
    <property type="component" value="Unassembled WGS sequence"/>
</dbReference>
<dbReference type="GO" id="GO:0005509">
    <property type="term" value="F:calcium ion binding"/>
    <property type="evidence" value="ECO:0007669"/>
    <property type="project" value="InterPro"/>
</dbReference>
<dbReference type="GO" id="GO:0004623">
    <property type="term" value="F:phospholipase A2 activity"/>
    <property type="evidence" value="ECO:0007669"/>
    <property type="project" value="InterPro"/>
</dbReference>
<proteinExistence type="predicted"/>
<dbReference type="GO" id="GO:0016042">
    <property type="term" value="P:lipid catabolic process"/>
    <property type="evidence" value="ECO:0007669"/>
    <property type="project" value="InterPro"/>
</dbReference>
<dbReference type="AlphaFoldDB" id="A0AAN6T674"/>
<name>A0AAN6T674_9PEZI</name>
<dbReference type="InterPro" id="IPR036444">
    <property type="entry name" value="PLipase_A2_dom_sf"/>
</dbReference>
<accession>A0AAN6T674</accession>
<dbReference type="PROSITE" id="PS00118">
    <property type="entry name" value="PA2_HIS"/>
    <property type="match status" value="1"/>
</dbReference>
<evidence type="ECO:0000313" key="4">
    <source>
        <dbReference type="Proteomes" id="UP001305647"/>
    </source>
</evidence>
<comment type="subcellular location">
    <subcellularLocation>
        <location evidence="1">Secreted</location>
    </subcellularLocation>
</comment>
<evidence type="ECO:0000256" key="2">
    <source>
        <dbReference type="ARBA" id="ARBA00022525"/>
    </source>
</evidence>
<dbReference type="GO" id="GO:0005576">
    <property type="term" value="C:extracellular region"/>
    <property type="evidence" value="ECO:0007669"/>
    <property type="project" value="UniProtKB-SubCell"/>
</dbReference>
<sequence>MPTPTVAPFCMLDPLETPGATFHLLDLQSGFIVLRDGRPGTPAPPESKEEAEALLADIEDWQPPLFKFEQPGGAPGGLYDLAGASYTWRVTDTGFTAVTPGETEDGIAVLRPDLSKAIQPSGSGELELARRRQLIRRENGYIPRCPFRGSDIFAHARPGRRPENPNGCGADNGMGSFVPNFNWGHCCDAHDNCYDDCSRSFQGCNNDFLGCMYDQCQADVRWWNWWLFPGCIATANFYWASVSGPFGIDAFYDICLLPNNEVECRTVRGNDSANCGGCDWKYPYKTHCYSGACVCDNHRCGNTCLNLRNNPRNCGACGNVCDNGICYQGRCHKPSAEPNACVPGEAFYNGMFLNGDSNRLVSRPRLVLVRPDAV</sequence>
<keyword evidence="2" id="KW-0964">Secreted</keyword>
<reference evidence="3" key="1">
    <citation type="journal article" date="2023" name="Mol. Phylogenet. Evol.">
        <title>Genome-scale phylogeny and comparative genomics of the fungal order Sordariales.</title>
        <authorList>
            <person name="Hensen N."/>
            <person name="Bonometti L."/>
            <person name="Westerberg I."/>
            <person name="Brannstrom I.O."/>
            <person name="Guillou S."/>
            <person name="Cros-Aarteil S."/>
            <person name="Calhoun S."/>
            <person name="Haridas S."/>
            <person name="Kuo A."/>
            <person name="Mondo S."/>
            <person name="Pangilinan J."/>
            <person name="Riley R."/>
            <person name="LaButti K."/>
            <person name="Andreopoulos B."/>
            <person name="Lipzen A."/>
            <person name="Chen C."/>
            <person name="Yan M."/>
            <person name="Daum C."/>
            <person name="Ng V."/>
            <person name="Clum A."/>
            <person name="Steindorff A."/>
            <person name="Ohm R.A."/>
            <person name="Martin F."/>
            <person name="Silar P."/>
            <person name="Natvig D.O."/>
            <person name="Lalanne C."/>
            <person name="Gautier V."/>
            <person name="Ament-Velasquez S.L."/>
            <person name="Kruys A."/>
            <person name="Hutchinson M.I."/>
            <person name="Powell A.J."/>
            <person name="Barry K."/>
            <person name="Miller A.N."/>
            <person name="Grigoriev I.V."/>
            <person name="Debuchy R."/>
            <person name="Gladieux P."/>
            <person name="Hiltunen Thoren M."/>
            <person name="Johannesson H."/>
        </authorList>
    </citation>
    <scope>NUCLEOTIDE SEQUENCE</scope>
    <source>
        <strain evidence="3">CBS 757.83</strain>
    </source>
</reference>
<keyword evidence="4" id="KW-1185">Reference proteome</keyword>
<comment type="caution">
    <text evidence="3">The sequence shown here is derived from an EMBL/GenBank/DDBJ whole genome shotgun (WGS) entry which is preliminary data.</text>
</comment>
<gene>
    <name evidence="3" type="ORF">N658DRAFT_556011</name>
</gene>
<evidence type="ECO:0000256" key="1">
    <source>
        <dbReference type="ARBA" id="ARBA00004613"/>
    </source>
</evidence>
<organism evidence="3 4">
    <name type="scientific">Parathielavia hyrcaniae</name>
    <dbReference type="NCBI Taxonomy" id="113614"/>
    <lineage>
        <taxon>Eukaryota</taxon>
        <taxon>Fungi</taxon>
        <taxon>Dikarya</taxon>
        <taxon>Ascomycota</taxon>
        <taxon>Pezizomycotina</taxon>
        <taxon>Sordariomycetes</taxon>
        <taxon>Sordariomycetidae</taxon>
        <taxon>Sordariales</taxon>
        <taxon>Chaetomiaceae</taxon>
        <taxon>Parathielavia</taxon>
    </lineage>
</organism>
<dbReference type="InterPro" id="IPR010711">
    <property type="entry name" value="PLA2G12"/>
</dbReference>
<dbReference type="GO" id="GO:0006644">
    <property type="term" value="P:phospholipid metabolic process"/>
    <property type="evidence" value="ECO:0007669"/>
    <property type="project" value="InterPro"/>
</dbReference>
<dbReference type="SUPFAM" id="SSF48619">
    <property type="entry name" value="Phospholipase A2, PLA2"/>
    <property type="match status" value="1"/>
</dbReference>